<feature type="transmembrane region" description="Helical" evidence="3">
    <location>
        <begin position="29"/>
        <end position="50"/>
    </location>
</feature>
<evidence type="ECO:0000256" key="3">
    <source>
        <dbReference type="SAM" id="Phobius"/>
    </source>
</evidence>
<feature type="transmembrane region" description="Helical" evidence="3">
    <location>
        <begin position="56"/>
        <end position="79"/>
    </location>
</feature>
<feature type="transmembrane region" description="Helical" evidence="3">
    <location>
        <begin position="100"/>
        <end position="121"/>
    </location>
</feature>
<evidence type="ECO:0000256" key="2">
    <source>
        <dbReference type="SAM" id="MobiDB-lite"/>
    </source>
</evidence>
<keyword evidence="3" id="KW-0812">Transmembrane</keyword>
<feature type="region of interest" description="Disordered" evidence="2">
    <location>
        <begin position="524"/>
        <end position="550"/>
    </location>
</feature>
<dbReference type="SMART" id="SM00287">
    <property type="entry name" value="SH3b"/>
    <property type="match status" value="1"/>
</dbReference>
<gene>
    <name evidence="5" type="ORF">DWX20_02430</name>
</gene>
<dbReference type="EMBL" id="QRWX01000001">
    <property type="protein sequence ID" value="RGT57927.1"/>
    <property type="molecule type" value="Genomic_DNA"/>
</dbReference>
<comment type="similarity">
    <text evidence="1">Belongs to the LytR/CpsA/Psr (LCP) family.</text>
</comment>
<dbReference type="Proteomes" id="UP000284731">
    <property type="component" value="Unassembled WGS sequence"/>
</dbReference>
<dbReference type="Gene3D" id="3.40.630.190">
    <property type="entry name" value="LCP protein"/>
    <property type="match status" value="1"/>
</dbReference>
<dbReference type="PANTHER" id="PTHR33392:SF6">
    <property type="entry name" value="POLYISOPRENYL-TEICHOIC ACID--PEPTIDOGLYCAN TEICHOIC ACID TRANSFERASE TAGU"/>
    <property type="match status" value="1"/>
</dbReference>
<dbReference type="AlphaFoldDB" id="A0A412PIB3"/>
<proteinExistence type="inferred from homology"/>
<accession>A0A412PIB3</accession>
<dbReference type="NCBIfam" id="TIGR00350">
    <property type="entry name" value="lytR_cpsA_psr"/>
    <property type="match status" value="1"/>
</dbReference>
<dbReference type="Pfam" id="PF08239">
    <property type="entry name" value="SH3_3"/>
    <property type="match status" value="1"/>
</dbReference>
<evidence type="ECO:0000313" key="6">
    <source>
        <dbReference type="Proteomes" id="UP000284731"/>
    </source>
</evidence>
<evidence type="ECO:0000256" key="1">
    <source>
        <dbReference type="ARBA" id="ARBA00006068"/>
    </source>
</evidence>
<name>A0A412PIB3_9FIRM</name>
<organism evidence="5 6">
    <name type="scientific">Solobacterium moorei</name>
    <dbReference type="NCBI Taxonomy" id="102148"/>
    <lineage>
        <taxon>Bacteria</taxon>
        <taxon>Bacillati</taxon>
        <taxon>Bacillota</taxon>
        <taxon>Erysipelotrichia</taxon>
        <taxon>Erysipelotrichales</taxon>
        <taxon>Erysipelotrichaceae</taxon>
        <taxon>Solobacterium</taxon>
    </lineage>
</organism>
<dbReference type="Pfam" id="PF03816">
    <property type="entry name" value="LytR_cpsA_psr"/>
    <property type="match status" value="1"/>
</dbReference>
<dbReference type="Gene3D" id="2.30.30.40">
    <property type="entry name" value="SH3 Domains"/>
    <property type="match status" value="1"/>
</dbReference>
<evidence type="ECO:0000259" key="4">
    <source>
        <dbReference type="SMART" id="SM00287"/>
    </source>
</evidence>
<keyword evidence="3" id="KW-1133">Transmembrane helix</keyword>
<dbReference type="InterPro" id="IPR004474">
    <property type="entry name" value="LytR_CpsA_psr"/>
</dbReference>
<dbReference type="InterPro" id="IPR003646">
    <property type="entry name" value="SH3-like_bac-type"/>
</dbReference>
<dbReference type="Gene3D" id="3.40.190.10">
    <property type="entry name" value="Periplasmic binding protein-like II"/>
    <property type="match status" value="1"/>
</dbReference>
<keyword evidence="3" id="KW-0472">Membrane</keyword>
<feature type="domain" description="SH3b" evidence="4">
    <location>
        <begin position="549"/>
        <end position="611"/>
    </location>
</feature>
<comment type="caution">
    <text evidence="5">The sequence shown here is derived from an EMBL/GenBank/DDBJ whole genome shotgun (WGS) entry which is preliminary data.</text>
</comment>
<dbReference type="InterPro" id="IPR050922">
    <property type="entry name" value="LytR/CpsA/Psr_CW_biosynth"/>
</dbReference>
<feature type="compositionally biased region" description="Low complexity" evidence="2">
    <location>
        <begin position="528"/>
        <end position="550"/>
    </location>
</feature>
<protein>
    <recommendedName>
        <fullName evidence="4">SH3b domain-containing protein</fullName>
    </recommendedName>
</protein>
<evidence type="ECO:0000313" key="5">
    <source>
        <dbReference type="EMBL" id="RGT57927.1"/>
    </source>
</evidence>
<dbReference type="PANTHER" id="PTHR33392">
    <property type="entry name" value="POLYISOPRENYL-TEICHOIC ACID--PEPTIDOGLYCAN TEICHOIC ACID TRANSFERASE TAGU"/>
    <property type="match status" value="1"/>
</dbReference>
<sequence length="616" mass="68987">MCCIITMVKFNWRRHMSEKKKKSKLNISLVTWVIVFAGCILFDTVVFRLAFLPLRWRAMIIVASLAIALFALILSLLRFKYRRVQKEDGRIVKKKSRKNYVVLAINTILAVTFIVSSVYIYNTNRSLMNVLNANNASNTTHYEIVALKSEYKEQHKDIFQDTTTSDKIKDYFDKIIAAQSASDQKNQDKAIAWIDETLDTKLKFDKKKTIINAVEALYNNEASALLINTTYKSALKNYEKFSNFENETIVLAKIDIEAEVVKKPKAEDTAPFTVFVGGNDEYGMLMPEGRFDVNMMVTVNPKTRQILIGSFARDSYVPNVALGGYDKLTHAGVMGVQNAVDTINNYYGTNAEDYLIVNFSTFLNIIDKLGGITIYNPEEFTGYWTDNYFAAGEITLDSTSALEYVRERYNLPDGDLGRNAHQQIVLKAIIEKLTSPSVIPNFADILSSLAGSFLTNVDISKINQLAAQTLDEGIKWEIITAHVGGTDGMEYTASAPNELLSVVYPDQAEKNAYQYQYNLMMNGQPIPTENTSSSNTESNTGPKTTDTTTGTVTIKTDALNIRSAPSINGAVVGTATNGQKFYVKEIKQADGYTWYCIQDNQWVADQNGTLLTFKSN</sequence>
<reference evidence="5 6" key="1">
    <citation type="submission" date="2018-08" db="EMBL/GenBank/DDBJ databases">
        <title>A genome reference for cultivated species of the human gut microbiota.</title>
        <authorList>
            <person name="Zou Y."/>
            <person name="Xue W."/>
            <person name="Luo G."/>
        </authorList>
    </citation>
    <scope>NUCLEOTIDE SEQUENCE [LARGE SCALE GENOMIC DNA]</scope>
    <source>
        <strain evidence="5 6">AF18-46</strain>
    </source>
</reference>